<comment type="caution">
    <text evidence="1">The sequence shown here is derived from an EMBL/GenBank/DDBJ whole genome shotgun (WGS) entry which is preliminary data.</text>
</comment>
<proteinExistence type="predicted"/>
<name>A0ABW7W6H9_9NOCA</name>
<evidence type="ECO:0000313" key="2">
    <source>
        <dbReference type="Proteomes" id="UP001611494"/>
    </source>
</evidence>
<gene>
    <name evidence="1" type="ORF">ACH49Z_28725</name>
</gene>
<evidence type="ECO:0000313" key="1">
    <source>
        <dbReference type="EMBL" id="MFI2233840.1"/>
    </source>
</evidence>
<accession>A0ABW7W6H9</accession>
<dbReference type="Proteomes" id="UP001611494">
    <property type="component" value="Unassembled WGS sequence"/>
</dbReference>
<keyword evidence="2" id="KW-1185">Reference proteome</keyword>
<organism evidence="1 2">
    <name type="scientific">Nocardia testacea</name>
    <dbReference type="NCBI Taxonomy" id="248551"/>
    <lineage>
        <taxon>Bacteria</taxon>
        <taxon>Bacillati</taxon>
        <taxon>Actinomycetota</taxon>
        <taxon>Actinomycetes</taxon>
        <taxon>Mycobacteriales</taxon>
        <taxon>Nocardiaceae</taxon>
        <taxon>Nocardia</taxon>
    </lineage>
</organism>
<reference evidence="1 2" key="1">
    <citation type="submission" date="2024-10" db="EMBL/GenBank/DDBJ databases">
        <title>The Natural Products Discovery Center: Release of the First 8490 Sequenced Strains for Exploring Actinobacteria Biosynthetic Diversity.</title>
        <authorList>
            <person name="Kalkreuter E."/>
            <person name="Kautsar S.A."/>
            <person name="Yang D."/>
            <person name="Bader C.D."/>
            <person name="Teijaro C.N."/>
            <person name="Fluegel L."/>
            <person name="Davis C.M."/>
            <person name="Simpson J.R."/>
            <person name="Lauterbach L."/>
            <person name="Steele A.D."/>
            <person name="Gui C."/>
            <person name="Meng S."/>
            <person name="Li G."/>
            <person name="Viehrig K."/>
            <person name="Ye F."/>
            <person name="Su P."/>
            <person name="Kiefer A.F."/>
            <person name="Nichols A."/>
            <person name="Cepeda A.J."/>
            <person name="Yan W."/>
            <person name="Fan B."/>
            <person name="Jiang Y."/>
            <person name="Adhikari A."/>
            <person name="Zheng C.-J."/>
            <person name="Schuster L."/>
            <person name="Cowan T.M."/>
            <person name="Smanski M.J."/>
            <person name="Chevrette M.G."/>
            <person name="De Carvalho L.P.S."/>
            <person name="Shen B."/>
        </authorList>
    </citation>
    <scope>NUCLEOTIDE SEQUENCE [LARGE SCALE GENOMIC DNA]</scope>
    <source>
        <strain evidence="1 2">NPDC019377</strain>
    </source>
</reference>
<dbReference type="EMBL" id="JBIRYL010000017">
    <property type="protein sequence ID" value="MFI2233840.1"/>
    <property type="molecule type" value="Genomic_DNA"/>
</dbReference>
<sequence length="63" mass="7149">MLCPCGTKFFCTKKYFDESAGKVVVEHLARTRADDSYAGTDAEGWTLRDGTWYDAEANHRVEQ</sequence>
<dbReference type="RefSeq" id="WP_397066328.1">
    <property type="nucleotide sequence ID" value="NZ_JBIRYL010000017.1"/>
</dbReference>
<protein>
    <submittedName>
        <fullName evidence="1">Uncharacterized protein</fullName>
    </submittedName>
</protein>